<dbReference type="PATRIC" id="fig|1423766.4.peg.1065"/>
<dbReference type="RefSeq" id="WP_056949103.1">
    <property type="nucleotide sequence ID" value="NZ_AZEB01000002.1"/>
</dbReference>
<feature type="signal peptide" evidence="1">
    <location>
        <begin position="1"/>
        <end position="27"/>
    </location>
</feature>
<gene>
    <name evidence="2" type="ORF">FC98_GL001037</name>
</gene>
<proteinExistence type="predicted"/>
<dbReference type="AlphaFoldDB" id="A0A0R1NRM4"/>
<evidence type="ECO:0000256" key="1">
    <source>
        <dbReference type="SAM" id="SignalP"/>
    </source>
</evidence>
<organism evidence="2 3">
    <name type="scientific">Lentilactobacillus kisonensis DSM 19906 = JCM 15041</name>
    <dbReference type="NCBI Taxonomy" id="1423766"/>
    <lineage>
        <taxon>Bacteria</taxon>
        <taxon>Bacillati</taxon>
        <taxon>Bacillota</taxon>
        <taxon>Bacilli</taxon>
        <taxon>Lactobacillales</taxon>
        <taxon>Lactobacillaceae</taxon>
        <taxon>Lentilactobacillus</taxon>
    </lineage>
</organism>
<dbReference type="Proteomes" id="UP000051439">
    <property type="component" value="Unassembled WGS sequence"/>
</dbReference>
<keyword evidence="1" id="KW-0732">Signal</keyword>
<name>A0A0R1NRM4_9LACO</name>
<reference evidence="2 3" key="1">
    <citation type="journal article" date="2015" name="Genome Announc.">
        <title>Expanding the biotechnology potential of lactobacilli through comparative genomics of 213 strains and associated genera.</title>
        <authorList>
            <person name="Sun Z."/>
            <person name="Harris H.M."/>
            <person name="McCann A."/>
            <person name="Guo C."/>
            <person name="Argimon S."/>
            <person name="Zhang W."/>
            <person name="Yang X."/>
            <person name="Jeffery I.B."/>
            <person name="Cooney J.C."/>
            <person name="Kagawa T.F."/>
            <person name="Liu W."/>
            <person name="Song Y."/>
            <person name="Salvetti E."/>
            <person name="Wrobel A."/>
            <person name="Rasinkangas P."/>
            <person name="Parkhill J."/>
            <person name="Rea M.C."/>
            <person name="O'Sullivan O."/>
            <person name="Ritari J."/>
            <person name="Douillard F.P."/>
            <person name="Paul Ross R."/>
            <person name="Yang R."/>
            <person name="Briner A.E."/>
            <person name="Felis G.E."/>
            <person name="de Vos W.M."/>
            <person name="Barrangou R."/>
            <person name="Klaenhammer T.R."/>
            <person name="Caufield P.W."/>
            <person name="Cui Y."/>
            <person name="Zhang H."/>
            <person name="O'Toole P.W."/>
        </authorList>
    </citation>
    <scope>NUCLEOTIDE SEQUENCE [LARGE SCALE GENOMIC DNA]</scope>
    <source>
        <strain evidence="2 3">DSM 19906</strain>
    </source>
</reference>
<sequence>MKIRKVVATALLTAGFGLGITSTTANAATVPKSIRGTWYQKAYYNHSLTIRTKLFSHNGTVKQGDSKTVVAREGDFHVMTHKSKFRFKGGQYHTIITHTVGVGDAPTFISAHLRINGKRRHVLLQAPQQGHTFYVLTHFKPTKVYHISGDLKW</sequence>
<protein>
    <submittedName>
        <fullName evidence="2">Uncharacterized protein</fullName>
    </submittedName>
</protein>
<feature type="chain" id="PRO_5006408603" evidence="1">
    <location>
        <begin position="28"/>
        <end position="153"/>
    </location>
</feature>
<evidence type="ECO:0000313" key="2">
    <source>
        <dbReference type="EMBL" id="KRL23006.1"/>
    </source>
</evidence>
<keyword evidence="3" id="KW-1185">Reference proteome</keyword>
<comment type="caution">
    <text evidence="2">The sequence shown here is derived from an EMBL/GenBank/DDBJ whole genome shotgun (WGS) entry which is preliminary data.</text>
</comment>
<evidence type="ECO:0000313" key="3">
    <source>
        <dbReference type="Proteomes" id="UP000051439"/>
    </source>
</evidence>
<accession>A0A0R1NRM4</accession>
<dbReference type="EMBL" id="AZEB01000002">
    <property type="protein sequence ID" value="KRL23006.1"/>
    <property type="molecule type" value="Genomic_DNA"/>
</dbReference>